<name>A0ACB8ESX1_9SAUR</name>
<accession>A0ACB8ESX1</accession>
<gene>
    <name evidence="1" type="ORF">K3G42_025466</name>
</gene>
<proteinExistence type="predicted"/>
<dbReference type="Proteomes" id="UP000827872">
    <property type="component" value="Linkage Group LG07"/>
</dbReference>
<dbReference type="EMBL" id="CM037620">
    <property type="protein sequence ID" value="KAH7995428.1"/>
    <property type="molecule type" value="Genomic_DNA"/>
</dbReference>
<reference evidence="1" key="1">
    <citation type="submission" date="2021-08" db="EMBL/GenBank/DDBJ databases">
        <title>The first chromosome-level gecko genome reveals the dynamic sex chromosomes of Neotropical dwarf geckos (Sphaerodactylidae: Sphaerodactylus).</title>
        <authorList>
            <person name="Pinto B.J."/>
            <person name="Keating S.E."/>
            <person name="Gamble T."/>
        </authorList>
    </citation>
    <scope>NUCLEOTIDE SEQUENCE</scope>
    <source>
        <strain evidence="1">TG3544</strain>
    </source>
</reference>
<keyword evidence="2" id="KW-1185">Reference proteome</keyword>
<evidence type="ECO:0000313" key="1">
    <source>
        <dbReference type="EMBL" id="KAH7995428.1"/>
    </source>
</evidence>
<organism evidence="1 2">
    <name type="scientific">Sphaerodactylus townsendi</name>
    <dbReference type="NCBI Taxonomy" id="933632"/>
    <lineage>
        <taxon>Eukaryota</taxon>
        <taxon>Metazoa</taxon>
        <taxon>Chordata</taxon>
        <taxon>Craniata</taxon>
        <taxon>Vertebrata</taxon>
        <taxon>Euteleostomi</taxon>
        <taxon>Lepidosauria</taxon>
        <taxon>Squamata</taxon>
        <taxon>Bifurcata</taxon>
        <taxon>Gekkota</taxon>
        <taxon>Sphaerodactylidae</taxon>
        <taxon>Sphaerodactylus</taxon>
    </lineage>
</organism>
<comment type="caution">
    <text evidence="1">The sequence shown here is derived from an EMBL/GenBank/DDBJ whole genome shotgun (WGS) entry which is preliminary data.</text>
</comment>
<protein>
    <submittedName>
        <fullName evidence="1">Uncharacterized protein</fullName>
    </submittedName>
</protein>
<sequence length="142" mass="15669">MDKRTGLVIISLIIWPRGKKNSAPLLVGPSSKRRLMQGQWKQYLRSGKALMQQEHSRDQLAGRAMHKEGRQCAGPPTISCISRMDRPEEADSCHLAWPPLPPLCLHPMCLSGGRQRGSAVRQESASSGLSMRETRETAGGLL</sequence>
<evidence type="ECO:0000313" key="2">
    <source>
        <dbReference type="Proteomes" id="UP000827872"/>
    </source>
</evidence>